<comment type="caution">
    <text evidence="3">The sequence shown here is derived from an EMBL/GenBank/DDBJ whole genome shotgun (WGS) entry which is preliminary data.</text>
</comment>
<feature type="region of interest" description="Disordered" evidence="1">
    <location>
        <begin position="607"/>
        <end position="636"/>
    </location>
</feature>
<evidence type="ECO:0008006" key="5">
    <source>
        <dbReference type="Google" id="ProtNLM"/>
    </source>
</evidence>
<organism evidence="3 4">
    <name type="scientific">Corynascus novoguineensis</name>
    <dbReference type="NCBI Taxonomy" id="1126955"/>
    <lineage>
        <taxon>Eukaryota</taxon>
        <taxon>Fungi</taxon>
        <taxon>Dikarya</taxon>
        <taxon>Ascomycota</taxon>
        <taxon>Pezizomycotina</taxon>
        <taxon>Sordariomycetes</taxon>
        <taxon>Sordariomycetidae</taxon>
        <taxon>Sordariales</taxon>
        <taxon>Chaetomiaceae</taxon>
        <taxon>Corynascus</taxon>
    </lineage>
</organism>
<protein>
    <recommendedName>
        <fullName evidence="5">Transmembrane protein</fullName>
    </recommendedName>
</protein>
<dbReference type="EMBL" id="MU857652">
    <property type="protein sequence ID" value="KAK4247513.1"/>
    <property type="molecule type" value="Genomic_DNA"/>
</dbReference>
<reference evidence="3" key="1">
    <citation type="journal article" date="2023" name="Mol. Phylogenet. Evol.">
        <title>Genome-scale phylogeny and comparative genomics of the fungal order Sordariales.</title>
        <authorList>
            <person name="Hensen N."/>
            <person name="Bonometti L."/>
            <person name="Westerberg I."/>
            <person name="Brannstrom I.O."/>
            <person name="Guillou S."/>
            <person name="Cros-Aarteil S."/>
            <person name="Calhoun S."/>
            <person name="Haridas S."/>
            <person name="Kuo A."/>
            <person name="Mondo S."/>
            <person name="Pangilinan J."/>
            <person name="Riley R."/>
            <person name="LaButti K."/>
            <person name="Andreopoulos B."/>
            <person name="Lipzen A."/>
            <person name="Chen C."/>
            <person name="Yan M."/>
            <person name="Daum C."/>
            <person name="Ng V."/>
            <person name="Clum A."/>
            <person name="Steindorff A."/>
            <person name="Ohm R.A."/>
            <person name="Martin F."/>
            <person name="Silar P."/>
            <person name="Natvig D.O."/>
            <person name="Lalanne C."/>
            <person name="Gautier V."/>
            <person name="Ament-Velasquez S.L."/>
            <person name="Kruys A."/>
            <person name="Hutchinson M.I."/>
            <person name="Powell A.J."/>
            <person name="Barry K."/>
            <person name="Miller A.N."/>
            <person name="Grigoriev I.V."/>
            <person name="Debuchy R."/>
            <person name="Gladieux P."/>
            <person name="Hiltunen Thoren M."/>
            <person name="Johannesson H."/>
        </authorList>
    </citation>
    <scope>NUCLEOTIDE SEQUENCE</scope>
    <source>
        <strain evidence="3">CBS 359.72</strain>
    </source>
</reference>
<reference evidence="3" key="2">
    <citation type="submission" date="2023-05" db="EMBL/GenBank/DDBJ databases">
        <authorList>
            <consortium name="Lawrence Berkeley National Laboratory"/>
            <person name="Steindorff A."/>
            <person name="Hensen N."/>
            <person name="Bonometti L."/>
            <person name="Westerberg I."/>
            <person name="Brannstrom I.O."/>
            <person name="Guillou S."/>
            <person name="Cros-Aarteil S."/>
            <person name="Calhoun S."/>
            <person name="Haridas S."/>
            <person name="Kuo A."/>
            <person name="Mondo S."/>
            <person name="Pangilinan J."/>
            <person name="Riley R."/>
            <person name="Labutti K."/>
            <person name="Andreopoulos B."/>
            <person name="Lipzen A."/>
            <person name="Chen C."/>
            <person name="Yanf M."/>
            <person name="Daum C."/>
            <person name="Ng V."/>
            <person name="Clum A."/>
            <person name="Ohm R."/>
            <person name="Martin F."/>
            <person name="Silar P."/>
            <person name="Natvig D."/>
            <person name="Lalanne C."/>
            <person name="Gautier V."/>
            <person name="Ament-Velasquez S.L."/>
            <person name="Kruys A."/>
            <person name="Hutchinson M.I."/>
            <person name="Powell A.J."/>
            <person name="Barry K."/>
            <person name="Miller A.N."/>
            <person name="Grigoriev I.V."/>
            <person name="Debuchy R."/>
            <person name="Gladieux P."/>
            <person name="Thoren M.H."/>
            <person name="Johannesson H."/>
        </authorList>
    </citation>
    <scope>NUCLEOTIDE SEQUENCE</scope>
    <source>
        <strain evidence="3">CBS 359.72</strain>
    </source>
</reference>
<dbReference type="Proteomes" id="UP001303647">
    <property type="component" value="Unassembled WGS sequence"/>
</dbReference>
<evidence type="ECO:0000313" key="3">
    <source>
        <dbReference type="EMBL" id="KAK4247513.1"/>
    </source>
</evidence>
<feature type="compositionally biased region" description="Basic and acidic residues" evidence="1">
    <location>
        <begin position="622"/>
        <end position="636"/>
    </location>
</feature>
<evidence type="ECO:0000256" key="1">
    <source>
        <dbReference type="SAM" id="MobiDB-lite"/>
    </source>
</evidence>
<feature type="transmembrane region" description="Helical" evidence="2">
    <location>
        <begin position="91"/>
        <end position="111"/>
    </location>
</feature>
<accession>A0AAN7CSG9</accession>
<keyword evidence="2" id="KW-0812">Transmembrane</keyword>
<feature type="transmembrane region" description="Helical" evidence="2">
    <location>
        <begin position="156"/>
        <end position="175"/>
    </location>
</feature>
<keyword evidence="4" id="KW-1185">Reference proteome</keyword>
<evidence type="ECO:0000313" key="4">
    <source>
        <dbReference type="Proteomes" id="UP001303647"/>
    </source>
</evidence>
<evidence type="ECO:0000256" key="2">
    <source>
        <dbReference type="SAM" id="Phobius"/>
    </source>
</evidence>
<dbReference type="AlphaFoldDB" id="A0AAN7CSG9"/>
<name>A0AAN7CSG9_9PEZI</name>
<keyword evidence="2" id="KW-1133">Transmembrane helix</keyword>
<proteinExistence type="predicted"/>
<gene>
    <name evidence="3" type="ORF">C7999DRAFT_14433</name>
</gene>
<sequence length="636" mass="68328">MATSPTPRDVRRLASDHDFVFGAHPTPRRLGWWPFIATHLSLPAALVAGIIFVIVAIVYTSELSKQLLECPQWANSCQRADDWTINNLGTVQGIITMVYMIGMAALAYTALGLCEATVWPLMKMQWFTIKGLNAYLLTIRSSVMSAPAAIMAVRSLAAGVVLVCALAVTLLPFAAPPLVGHVYSPTSQTVELESNYTLGGGITELYAQTNPPTSVMVQVMAKYNAWAMEPFSEPMPAYRDWYIDREVLDERGNLTANAARFRTSISCRPHRVEQLNRDNLWWNAFRTNLTRTSNPTRTGETSTKAEVWIRPHAQLTLWVDNFEFLSNHTRSTLIFAALNGTIEGGSSTPLILGNLTTVSSVACDVDVEVIDDVLSIGNTPIPSGTTILPVLSSTGTLTVSPGTPQRTQLNELLLWFTVAPLLTGASVDGTQPMFTNSSATGMPLAHTASTSPTSDSSNTWTIPGLEAFIRLSIGALAQSTVTTSPSLHNSPIEIEITTTTQTRKLAPARTLLLLIPPLAVLALTVALAIYSAGLHARMAVPVMRLAVSDLGEMLKSTQTRWAHEVAGADAAKPYLPHELGLAGVRFDFDEDGVAGFVGADNIDAGAGAGKGNPQNGLGRGMEMGKGKDKAKGKEFV</sequence>
<feature type="transmembrane region" description="Helical" evidence="2">
    <location>
        <begin position="511"/>
        <end position="533"/>
    </location>
</feature>
<keyword evidence="2" id="KW-0472">Membrane</keyword>
<feature type="transmembrane region" description="Helical" evidence="2">
    <location>
        <begin position="35"/>
        <end position="59"/>
    </location>
</feature>